<feature type="region of interest" description="Disordered" evidence="1">
    <location>
        <begin position="114"/>
        <end position="151"/>
    </location>
</feature>
<feature type="compositionally biased region" description="Basic and acidic residues" evidence="1">
    <location>
        <begin position="261"/>
        <end position="270"/>
    </location>
</feature>
<feature type="region of interest" description="Disordered" evidence="1">
    <location>
        <begin position="391"/>
        <end position="414"/>
    </location>
</feature>
<feature type="region of interest" description="Disordered" evidence="1">
    <location>
        <begin position="224"/>
        <end position="245"/>
    </location>
</feature>
<feature type="region of interest" description="Disordered" evidence="1">
    <location>
        <begin position="1"/>
        <end position="31"/>
    </location>
</feature>
<proteinExistence type="predicted"/>
<reference evidence="2" key="1">
    <citation type="submission" date="2021-01" db="EMBL/GenBank/DDBJ databases">
        <authorList>
            <person name="Corre E."/>
            <person name="Pelletier E."/>
            <person name="Niang G."/>
            <person name="Scheremetjew M."/>
            <person name="Finn R."/>
            <person name="Kale V."/>
            <person name="Holt S."/>
            <person name="Cochrane G."/>
            <person name="Meng A."/>
            <person name="Brown T."/>
            <person name="Cohen L."/>
        </authorList>
    </citation>
    <scope>NUCLEOTIDE SEQUENCE</scope>
    <source>
        <strain evidence="2">Pop2</strain>
    </source>
</reference>
<accession>A0A7S1VXX2</accession>
<feature type="region of interest" description="Disordered" evidence="1">
    <location>
        <begin position="259"/>
        <end position="280"/>
    </location>
</feature>
<dbReference type="EMBL" id="HBGN01001349">
    <property type="protein sequence ID" value="CAD9314468.1"/>
    <property type="molecule type" value="Transcribed_RNA"/>
</dbReference>
<dbReference type="AlphaFoldDB" id="A0A7S1VXX2"/>
<name>A0A7S1VXX2_9STRA</name>
<feature type="region of interest" description="Disordered" evidence="1">
    <location>
        <begin position="295"/>
        <end position="316"/>
    </location>
</feature>
<evidence type="ECO:0000256" key="1">
    <source>
        <dbReference type="SAM" id="MobiDB-lite"/>
    </source>
</evidence>
<gene>
    <name evidence="2" type="ORF">DBRI1063_LOCUS874</name>
</gene>
<feature type="compositionally biased region" description="Low complexity" evidence="1">
    <location>
        <begin position="295"/>
        <end position="305"/>
    </location>
</feature>
<sequence length="488" mass="52870">MGNDRRLSARNRRFSSSSQSSSSTPPQPSILYRPQVFKYQCRGALHIGDEYNDTKNRFGSGSSSDSLNDDLPLCRGLQSKLQHVTFLPTVSSKDEAVKLFDEFVPARQYEAVGSDRGGVEHKGRYSTGSDAVGSNGSTNKVNDKGSQPKTSVSCYGTTDNYVLTVEEIEASPQMSHGNGPPGLMFPGGMSPFDPFSIFSAFEEADSDKSGPRSHDDMQKRLFEQFGGTGGSGMRTVSTSSRTTITNGKRVTTTETTTVGADGERHTKTETTVHNPDGTVTTTVMGGDDRIIHNNGNNTANAAAKDASNKYGQNDSQNENAESIDNILSNMIHRPMARKQPEVTAIVPECRLGVTVSNVETEDHGETIVSIRVGPVEIALGDSYDIVEDDGTKEISSGNDNNKGKQNDHITSLRGGFSPAMMEKFKVTMERTASSMKKNAEALGDELKDDFPSRAVKAGEKVINNFGKTFDRASKLASDLYKMWSSKDD</sequence>
<protein>
    <submittedName>
        <fullName evidence="2">Uncharacterized protein</fullName>
    </submittedName>
</protein>
<feature type="compositionally biased region" description="Polar residues" evidence="1">
    <location>
        <begin position="126"/>
        <end position="151"/>
    </location>
</feature>
<feature type="compositionally biased region" description="Low complexity" evidence="1">
    <location>
        <begin position="233"/>
        <end position="243"/>
    </location>
</feature>
<organism evidence="2">
    <name type="scientific">Ditylum brightwellii</name>
    <dbReference type="NCBI Taxonomy" id="49249"/>
    <lineage>
        <taxon>Eukaryota</taxon>
        <taxon>Sar</taxon>
        <taxon>Stramenopiles</taxon>
        <taxon>Ochrophyta</taxon>
        <taxon>Bacillariophyta</taxon>
        <taxon>Mediophyceae</taxon>
        <taxon>Lithodesmiophycidae</taxon>
        <taxon>Lithodesmiales</taxon>
        <taxon>Lithodesmiaceae</taxon>
        <taxon>Ditylum</taxon>
    </lineage>
</organism>
<evidence type="ECO:0000313" key="2">
    <source>
        <dbReference type="EMBL" id="CAD9314468.1"/>
    </source>
</evidence>
<feature type="compositionally biased region" description="Low complexity" evidence="1">
    <location>
        <begin position="15"/>
        <end position="24"/>
    </location>
</feature>